<organism evidence="10 11">
    <name type="scientific">Rahnella laticis</name>
    <dbReference type="NCBI Taxonomy" id="2787622"/>
    <lineage>
        <taxon>Bacteria</taxon>
        <taxon>Pseudomonadati</taxon>
        <taxon>Pseudomonadota</taxon>
        <taxon>Gammaproteobacteria</taxon>
        <taxon>Enterobacterales</taxon>
        <taxon>Yersiniaceae</taxon>
        <taxon>Rahnella</taxon>
    </lineage>
</organism>
<sequence length="243" mass="25899">MKIALSALALILTAQQAHAAIALDRTRVIFNAGPKSLTLGISNQNKSLPYLAQAWLEDADGKKIEAPVMALPPLQRVEPGAKGQVKIQTTGSLAGLPQDRESLFYFNVREIPPKSSKPNTLQLALQTRVKMFYRPETLEIKQGDDNEAQKKLTLVRQGDSYQLTNPTPYFVTIVAASASAKGNSVDGFKPVMVSPKSSIALGASGSVLGSHPVLTFVNDYGGRPKLNFSCNGSTCAVSSVTAG</sequence>
<feature type="domain" description="Pili assembly chaperone N-terminal" evidence="8">
    <location>
        <begin position="21"/>
        <end position="138"/>
    </location>
</feature>
<evidence type="ECO:0000256" key="7">
    <source>
        <dbReference type="SAM" id="SignalP"/>
    </source>
</evidence>
<comment type="subcellular location">
    <subcellularLocation>
        <location evidence="1 6">Periplasm</location>
    </subcellularLocation>
</comment>
<keyword evidence="4" id="KW-0574">Periplasm</keyword>
<dbReference type="InterPro" id="IPR013783">
    <property type="entry name" value="Ig-like_fold"/>
</dbReference>
<feature type="signal peptide" evidence="7">
    <location>
        <begin position="1"/>
        <end position="19"/>
    </location>
</feature>
<evidence type="ECO:0000256" key="3">
    <source>
        <dbReference type="ARBA" id="ARBA00022729"/>
    </source>
</evidence>
<dbReference type="InterPro" id="IPR016147">
    <property type="entry name" value="Pili_assmbl_chaperone_N"/>
</dbReference>
<dbReference type="Pfam" id="PF02753">
    <property type="entry name" value="PapD_C"/>
    <property type="match status" value="1"/>
</dbReference>
<dbReference type="EMBL" id="JADOBI010000008">
    <property type="protein sequence ID" value="MBF7981212.1"/>
    <property type="molecule type" value="Genomic_DNA"/>
</dbReference>
<protein>
    <submittedName>
        <fullName evidence="10">Fimbria/pilus periplasmic chaperone</fullName>
    </submittedName>
</protein>
<dbReference type="PROSITE" id="PS00635">
    <property type="entry name" value="PILI_CHAPERONE"/>
    <property type="match status" value="1"/>
</dbReference>
<dbReference type="InterPro" id="IPR050643">
    <property type="entry name" value="Periplasmic_pilus_chap"/>
</dbReference>
<dbReference type="Gene3D" id="2.60.40.10">
    <property type="entry name" value="Immunoglobulins"/>
    <property type="match status" value="2"/>
</dbReference>
<evidence type="ECO:0000259" key="8">
    <source>
        <dbReference type="Pfam" id="PF00345"/>
    </source>
</evidence>
<evidence type="ECO:0000256" key="2">
    <source>
        <dbReference type="ARBA" id="ARBA00007399"/>
    </source>
</evidence>
<dbReference type="Proteomes" id="UP000636811">
    <property type="component" value="Unassembled WGS sequence"/>
</dbReference>
<evidence type="ECO:0000256" key="1">
    <source>
        <dbReference type="ARBA" id="ARBA00004418"/>
    </source>
</evidence>
<dbReference type="SUPFAM" id="SSF49354">
    <property type="entry name" value="PapD-like"/>
    <property type="match status" value="1"/>
</dbReference>
<keyword evidence="11" id="KW-1185">Reference proteome</keyword>
<keyword evidence="5 6" id="KW-0143">Chaperone</keyword>
<gene>
    <name evidence="10" type="ORF">IV433_17495</name>
</gene>
<dbReference type="SUPFAM" id="SSF49584">
    <property type="entry name" value="Periplasmic chaperone C-domain"/>
    <property type="match status" value="1"/>
</dbReference>
<proteinExistence type="inferred from homology"/>
<evidence type="ECO:0000313" key="10">
    <source>
        <dbReference type="EMBL" id="MBF7981212.1"/>
    </source>
</evidence>
<evidence type="ECO:0000259" key="9">
    <source>
        <dbReference type="Pfam" id="PF02753"/>
    </source>
</evidence>
<dbReference type="InterPro" id="IPR008962">
    <property type="entry name" value="PapD-like_sf"/>
</dbReference>
<keyword evidence="3 7" id="KW-0732">Signal</keyword>
<evidence type="ECO:0000256" key="6">
    <source>
        <dbReference type="RuleBase" id="RU003918"/>
    </source>
</evidence>
<comment type="caution">
    <text evidence="10">The sequence shown here is derived from an EMBL/GenBank/DDBJ whole genome shotgun (WGS) entry which is preliminary data.</text>
</comment>
<dbReference type="PRINTS" id="PR00969">
    <property type="entry name" value="CHAPERONPILI"/>
</dbReference>
<evidence type="ECO:0000256" key="5">
    <source>
        <dbReference type="ARBA" id="ARBA00023186"/>
    </source>
</evidence>
<dbReference type="InterPro" id="IPR016148">
    <property type="entry name" value="Pili_assmbl_chaperone_C"/>
</dbReference>
<feature type="domain" description="Pili assembly chaperone C-terminal" evidence="9">
    <location>
        <begin position="164"/>
        <end position="223"/>
    </location>
</feature>
<feature type="chain" id="PRO_5045951676" evidence="7">
    <location>
        <begin position="20"/>
        <end position="243"/>
    </location>
</feature>
<comment type="similarity">
    <text evidence="2 6">Belongs to the periplasmic pilus chaperone family.</text>
</comment>
<evidence type="ECO:0000256" key="4">
    <source>
        <dbReference type="ARBA" id="ARBA00022764"/>
    </source>
</evidence>
<dbReference type="InterPro" id="IPR018046">
    <property type="entry name" value="Pili_assmbl_chaperone_CS"/>
</dbReference>
<dbReference type="Pfam" id="PF00345">
    <property type="entry name" value="PapD_N"/>
    <property type="match status" value="1"/>
</dbReference>
<dbReference type="PANTHER" id="PTHR30251">
    <property type="entry name" value="PILUS ASSEMBLY CHAPERONE"/>
    <property type="match status" value="1"/>
</dbReference>
<evidence type="ECO:0000313" key="11">
    <source>
        <dbReference type="Proteomes" id="UP000636811"/>
    </source>
</evidence>
<dbReference type="PANTHER" id="PTHR30251:SF6">
    <property type="entry name" value="FIMBRIAL CHAPERONE YFCS-RELATED"/>
    <property type="match status" value="1"/>
</dbReference>
<reference evidence="10 11" key="1">
    <citation type="submission" date="2020-11" db="EMBL/GenBank/DDBJ databases">
        <title>Taxonomic investigation of Rahnella strains.</title>
        <authorList>
            <person name="Lee S.D."/>
        </authorList>
    </citation>
    <scope>NUCLEOTIDE SEQUENCE [LARGE SCALE GENOMIC DNA]</scope>
    <source>
        <strain evidence="10 11">SAP-17</strain>
    </source>
</reference>
<name>A0ABS0E7Z8_9GAMM</name>
<dbReference type="InterPro" id="IPR001829">
    <property type="entry name" value="Pili_assmbl_chaperone_bac"/>
</dbReference>
<accession>A0ABS0E7Z8</accession>
<dbReference type="InterPro" id="IPR036316">
    <property type="entry name" value="Pili_assmbl_chap_C_dom_sf"/>
</dbReference>